<dbReference type="InterPro" id="IPR043428">
    <property type="entry name" value="LivM-like"/>
</dbReference>
<feature type="transmembrane region" description="Helical" evidence="6">
    <location>
        <begin position="210"/>
        <end position="230"/>
    </location>
</feature>
<dbReference type="KEGG" id="gme:Gmet_1821"/>
<keyword evidence="3 6" id="KW-0812">Transmembrane</keyword>
<evidence type="ECO:0000256" key="4">
    <source>
        <dbReference type="ARBA" id="ARBA00022989"/>
    </source>
</evidence>
<organism evidence="7 8">
    <name type="scientific">Geobacter metallireducens (strain ATCC 53774 / DSM 7210 / GS-15)</name>
    <dbReference type="NCBI Taxonomy" id="269799"/>
    <lineage>
        <taxon>Bacteria</taxon>
        <taxon>Pseudomonadati</taxon>
        <taxon>Thermodesulfobacteriota</taxon>
        <taxon>Desulfuromonadia</taxon>
        <taxon>Geobacterales</taxon>
        <taxon>Geobacteraceae</taxon>
        <taxon>Geobacter</taxon>
    </lineage>
</organism>
<protein>
    <submittedName>
        <fullName evidence="7">Branched-chain amino acid ABC transporter, membrane protein</fullName>
    </submittedName>
</protein>
<keyword evidence="8" id="KW-1185">Reference proteome</keyword>
<feature type="transmembrane region" description="Helical" evidence="6">
    <location>
        <begin position="88"/>
        <end position="109"/>
    </location>
</feature>
<dbReference type="CDD" id="cd06581">
    <property type="entry name" value="TM_PBP1_LivM_like"/>
    <property type="match status" value="1"/>
</dbReference>
<feature type="transmembrane region" description="Helical" evidence="6">
    <location>
        <begin position="35"/>
        <end position="55"/>
    </location>
</feature>
<dbReference type="Pfam" id="PF02653">
    <property type="entry name" value="BPD_transp_2"/>
    <property type="match status" value="1"/>
</dbReference>
<accession>Q39UM4</accession>
<comment type="subcellular location">
    <subcellularLocation>
        <location evidence="1">Cell membrane</location>
        <topology evidence="1">Multi-pass membrane protein</topology>
    </subcellularLocation>
</comment>
<proteinExistence type="predicted"/>
<gene>
    <name evidence="7" type="primary">livM</name>
    <name evidence="7" type="ordered locus">Gmet_1821</name>
</gene>
<feature type="transmembrane region" description="Helical" evidence="6">
    <location>
        <begin position="116"/>
        <end position="132"/>
    </location>
</feature>
<feature type="transmembrane region" description="Helical" evidence="6">
    <location>
        <begin position="287"/>
        <end position="305"/>
    </location>
</feature>
<keyword evidence="5 6" id="KW-0472">Membrane</keyword>
<dbReference type="eggNOG" id="COG4177">
    <property type="taxonomic scope" value="Bacteria"/>
</dbReference>
<dbReference type="PANTHER" id="PTHR30482:SF18">
    <property type="entry name" value="BRANCHED AMINO ACID TRANSPORT SYSTEM PERMEASE"/>
    <property type="match status" value="1"/>
</dbReference>
<evidence type="ECO:0000256" key="3">
    <source>
        <dbReference type="ARBA" id="ARBA00022692"/>
    </source>
</evidence>
<dbReference type="EMBL" id="CP000148">
    <property type="protein sequence ID" value="ABB32050.1"/>
    <property type="molecule type" value="Genomic_DNA"/>
</dbReference>
<dbReference type="HOGENOM" id="CLU_031365_2_2_7"/>
<evidence type="ECO:0000256" key="1">
    <source>
        <dbReference type="ARBA" id="ARBA00004651"/>
    </source>
</evidence>
<dbReference type="Proteomes" id="UP000007073">
    <property type="component" value="Chromosome"/>
</dbReference>
<dbReference type="AlphaFoldDB" id="Q39UM4"/>
<dbReference type="RefSeq" id="WP_004512024.1">
    <property type="nucleotide sequence ID" value="NC_007517.1"/>
</dbReference>
<evidence type="ECO:0000256" key="5">
    <source>
        <dbReference type="ARBA" id="ARBA00023136"/>
    </source>
</evidence>
<dbReference type="GO" id="GO:0015658">
    <property type="term" value="F:branched-chain amino acid transmembrane transporter activity"/>
    <property type="evidence" value="ECO:0007669"/>
    <property type="project" value="InterPro"/>
</dbReference>
<dbReference type="PANTHER" id="PTHR30482">
    <property type="entry name" value="HIGH-AFFINITY BRANCHED-CHAIN AMINO ACID TRANSPORT SYSTEM PERMEASE"/>
    <property type="match status" value="1"/>
</dbReference>
<dbReference type="InterPro" id="IPR001851">
    <property type="entry name" value="ABC_transp_permease"/>
</dbReference>
<keyword evidence="4 6" id="KW-1133">Transmembrane helix</keyword>
<evidence type="ECO:0000313" key="8">
    <source>
        <dbReference type="Proteomes" id="UP000007073"/>
    </source>
</evidence>
<reference evidence="7 8" key="2">
    <citation type="journal article" date="2009" name="BMC Microbiol.">
        <title>The genome sequence of Geobacter metallireducens: features of metabolism, physiology and regulation common and dissimilar to Geobacter sulfurreducens.</title>
        <authorList>
            <person name="Aklujkar M."/>
            <person name="Krushkal J."/>
            <person name="DiBartolo G."/>
            <person name="Lapidus A."/>
            <person name="Land M.L."/>
            <person name="Lovley D.R."/>
        </authorList>
    </citation>
    <scope>NUCLEOTIDE SEQUENCE [LARGE SCALE GENOMIC DNA]</scope>
    <source>
        <strain evidence="8">ATCC 53774 / DSM 7210 / GS-15</strain>
    </source>
</reference>
<feature type="transmembrane region" description="Helical" evidence="6">
    <location>
        <begin position="62"/>
        <end position="82"/>
    </location>
</feature>
<feature type="transmembrane region" description="Helical" evidence="6">
    <location>
        <begin position="12"/>
        <end position="29"/>
    </location>
</feature>
<reference evidence="7 8" key="1">
    <citation type="submission" date="2005-10" db="EMBL/GenBank/DDBJ databases">
        <title>Complete sequence of Geobacter metallireducens GS-15.</title>
        <authorList>
            <consortium name="US DOE Joint Genome Institute"/>
            <person name="Copeland A."/>
            <person name="Lucas S."/>
            <person name="Lapidus A."/>
            <person name="Barry K."/>
            <person name="Detter J.C."/>
            <person name="Glavina T."/>
            <person name="Hammon N."/>
            <person name="Israni S."/>
            <person name="Pitluck S."/>
            <person name="Di Bartolo G."/>
            <person name="Chain P."/>
            <person name="Schmutz J."/>
            <person name="Larimer F."/>
            <person name="Land M."/>
            <person name="Kyrpides N."/>
            <person name="Ivanova N."/>
            <person name="Richardson P."/>
        </authorList>
    </citation>
    <scope>NUCLEOTIDE SEQUENCE [LARGE SCALE GENOMIC DNA]</scope>
    <source>
        <strain evidence="8">ATCC 53774 / DSM 7210 / GS-15</strain>
    </source>
</reference>
<name>Q39UM4_GEOMG</name>
<evidence type="ECO:0000256" key="6">
    <source>
        <dbReference type="SAM" id="Phobius"/>
    </source>
</evidence>
<feature type="transmembrane region" description="Helical" evidence="6">
    <location>
        <begin position="250"/>
        <end position="275"/>
    </location>
</feature>
<dbReference type="GO" id="GO:0005886">
    <property type="term" value="C:plasma membrane"/>
    <property type="evidence" value="ECO:0007669"/>
    <property type="project" value="UniProtKB-SubCell"/>
</dbReference>
<keyword evidence="2" id="KW-1003">Cell membrane</keyword>
<dbReference type="STRING" id="269799.Gmet_1821"/>
<sequence length="328" mass="34923">MTKLRSFLKHEMVKFILFTILILFLPLAFKGGYLLNVFVFVGIHTLLAVALNLLLGYAGQISLGHAAFFGLGAYASGILTATHGQNPWLAMAVVAAAVGTLAFIIGFPILKLKGHYLAMATLGFGIIVYIAFNEAVELTGGPSGFSGIPNLSLGGFSFDTDFKNYYLIWGMTLVTILLSLNLVNSRIGRGLKAIHDSEVAARVMGVNVRFLKVQIFALSAVISSIAGSLYAHTMTFVSPTSFGFNFSVELVTMVIIGGLGSIYGSFLGAALLTFLPEILRAFQDYDIVVYGLLLIFMTLFMPGGLVRGIPALVGQIVSRAGAGSKADA</sequence>
<evidence type="ECO:0000313" key="7">
    <source>
        <dbReference type="EMBL" id="ABB32050.1"/>
    </source>
</evidence>
<evidence type="ECO:0000256" key="2">
    <source>
        <dbReference type="ARBA" id="ARBA00022475"/>
    </source>
</evidence>
<feature type="transmembrane region" description="Helical" evidence="6">
    <location>
        <begin position="165"/>
        <end position="183"/>
    </location>
</feature>